<protein>
    <submittedName>
        <fullName evidence="1">Uncharacterized protein</fullName>
    </submittedName>
</protein>
<keyword evidence="2" id="KW-1185">Reference proteome</keyword>
<dbReference type="EMBL" id="PQXN01000227">
    <property type="protein sequence ID" value="TGO48843.1"/>
    <property type="molecule type" value="Genomic_DNA"/>
</dbReference>
<evidence type="ECO:0000313" key="2">
    <source>
        <dbReference type="Proteomes" id="UP000297527"/>
    </source>
</evidence>
<dbReference type="Proteomes" id="UP000297527">
    <property type="component" value="Unassembled WGS sequence"/>
</dbReference>
<sequence length="386" mass="45481">MPFGIVSALGDLGLNGSIPIYEDHLLPRQSFSVSKHSDFSQPEYHNFSYLVTMSLIHLPPEKVGIMKLSIELRNIIWTEVLSIKQSRYIQSSKKSMLQSLRLTCRTIFNDLESGFPKEYLQNQTFTFQTLESFLKCAPLYTRAEQVLLRSVHIQFYETPDSHRYKGSPQVLYTRQNFLLDEILLPKYHGINEWIFDVSNLFNSHQSFSYRHITYFLRYCPAENFTLIFNTCDGSFMNCAQPRKGFHLKSIDKRTLSEFENDAEELALASQRWNEDSEASEKIDRDSTVLIMHRPTQLPRDPNPDTPYWKYNKLDDPRDPWLDIKKHARNSISHGTKWKMETWKRRRERRADAKDKRSAGLVRVVREKKEVIILRLFEESGLDRVWV</sequence>
<proteinExistence type="predicted"/>
<reference evidence="1 2" key="1">
    <citation type="submission" date="2017-12" db="EMBL/GenBank/DDBJ databases">
        <title>Comparative genomics of Botrytis spp.</title>
        <authorList>
            <person name="Valero-Jimenez C.A."/>
            <person name="Tapia P."/>
            <person name="Veloso J."/>
            <person name="Silva-Moreno E."/>
            <person name="Staats M."/>
            <person name="Valdes J.H."/>
            <person name="Van Kan J.A.L."/>
        </authorList>
    </citation>
    <scope>NUCLEOTIDE SEQUENCE [LARGE SCALE GENOMIC DNA]</scope>
    <source>
        <strain evidence="1 2">MUCL11595</strain>
    </source>
</reference>
<dbReference type="AlphaFoldDB" id="A0A4Z1HV67"/>
<gene>
    <name evidence="1" type="ORF">BCON_0228g00150</name>
</gene>
<name>A0A4Z1HV67_9HELO</name>
<comment type="caution">
    <text evidence="1">The sequence shown here is derived from an EMBL/GenBank/DDBJ whole genome shotgun (WGS) entry which is preliminary data.</text>
</comment>
<evidence type="ECO:0000313" key="1">
    <source>
        <dbReference type="EMBL" id="TGO48843.1"/>
    </source>
</evidence>
<accession>A0A4Z1HV67</accession>
<organism evidence="1 2">
    <name type="scientific">Botryotinia convoluta</name>
    <dbReference type="NCBI Taxonomy" id="54673"/>
    <lineage>
        <taxon>Eukaryota</taxon>
        <taxon>Fungi</taxon>
        <taxon>Dikarya</taxon>
        <taxon>Ascomycota</taxon>
        <taxon>Pezizomycotina</taxon>
        <taxon>Leotiomycetes</taxon>
        <taxon>Helotiales</taxon>
        <taxon>Sclerotiniaceae</taxon>
        <taxon>Botryotinia</taxon>
    </lineage>
</organism>
<dbReference type="OrthoDB" id="3519551at2759"/>